<name>A0AC35UBX9_9BILA</name>
<dbReference type="Proteomes" id="UP000095286">
    <property type="component" value="Unplaced"/>
</dbReference>
<accession>A0AC35UBX9</accession>
<protein>
    <submittedName>
        <fullName evidence="2">Adhesin</fullName>
    </submittedName>
</protein>
<reference evidence="2" key="1">
    <citation type="submission" date="2016-11" db="UniProtKB">
        <authorList>
            <consortium name="WormBaseParasite"/>
        </authorList>
    </citation>
    <scope>IDENTIFICATION</scope>
    <source>
        <strain evidence="2">KR3021</strain>
    </source>
</reference>
<proteinExistence type="predicted"/>
<organism evidence="1 2">
    <name type="scientific">Rhabditophanes sp. KR3021</name>
    <dbReference type="NCBI Taxonomy" id="114890"/>
    <lineage>
        <taxon>Eukaryota</taxon>
        <taxon>Metazoa</taxon>
        <taxon>Ecdysozoa</taxon>
        <taxon>Nematoda</taxon>
        <taxon>Chromadorea</taxon>
        <taxon>Rhabditida</taxon>
        <taxon>Tylenchina</taxon>
        <taxon>Panagrolaimomorpha</taxon>
        <taxon>Strongyloidoidea</taxon>
        <taxon>Alloionematidae</taxon>
        <taxon>Rhabditophanes</taxon>
    </lineage>
</organism>
<dbReference type="WBParaSite" id="RSKR_0000995100.1">
    <property type="protein sequence ID" value="RSKR_0000995100.1"/>
    <property type="gene ID" value="RSKR_0000995100"/>
</dbReference>
<sequence length="317" mass="35359">MKFISNCILLVALSGYSILAQQMNIPEQVNDGGVMQGDGEAIKQLPRFRRLSGMEEKRNQNNGQSQDTVINTKIETIQPLGEIKQSETSITVTRPLENKMERDADILIEKTVRVERQLNAGANVNLGRGKRSTELTEENGRYIQARVERQLNAGANVNLGRGKRDAESAIKNGNVKSTVHENTRIERRQVNAGINLNARGKRDANFLRQNKQQTFDSSRYIRQVAIGVAPAVSAVSVPVITPSITAVGPISRVQRDTHEIDTQLNVDHDDAETKIEKQNTKRSPADKEDQKVAKQYIAGDRPTTEIIDRHDAQFKSQ</sequence>
<evidence type="ECO:0000313" key="2">
    <source>
        <dbReference type="WBParaSite" id="RSKR_0000995100.1"/>
    </source>
</evidence>
<evidence type="ECO:0000313" key="1">
    <source>
        <dbReference type="Proteomes" id="UP000095286"/>
    </source>
</evidence>